<evidence type="ECO:0000313" key="2">
    <source>
        <dbReference type="EMBL" id="CAD6898960.1"/>
    </source>
</evidence>
<name>A0A177VGY2_9BASI</name>
<dbReference type="EMBL" id="LWDD02000644">
    <property type="protein sequence ID" value="KAE8257598.1"/>
    <property type="molecule type" value="Genomic_DNA"/>
</dbReference>
<sequence length="122" mass="13096">MPPHHNVLSRLISSDSSTTSSSVSHNQHGGRYSLSESYHNANPNPNQNYQHSTSPNSSARVHLSGMAGNSPSQKAKWGMKKEQGRIVCFVLGKSQVNRRRGSEGLPVPTISAHGSVAHIKSG</sequence>
<proteinExistence type="predicted"/>
<evidence type="ECO:0000256" key="1">
    <source>
        <dbReference type="SAM" id="MobiDB-lite"/>
    </source>
</evidence>
<feature type="region of interest" description="Disordered" evidence="1">
    <location>
        <begin position="1"/>
        <end position="79"/>
    </location>
</feature>
<dbReference type="AlphaFoldDB" id="A0A177VGY2"/>
<evidence type="ECO:0000313" key="5">
    <source>
        <dbReference type="Proteomes" id="UP000836402"/>
    </source>
</evidence>
<dbReference type="Proteomes" id="UP000077671">
    <property type="component" value="Unassembled WGS sequence"/>
</dbReference>
<gene>
    <name evidence="3" type="ORF">A4X03_0g4618</name>
    <name evidence="2" type="ORF">JKIAZH3_G241</name>
</gene>
<accession>A0A177VGY2</accession>
<keyword evidence="5" id="KW-1185">Reference proteome</keyword>
<protein>
    <submittedName>
        <fullName evidence="3">Uncharacterized protein</fullName>
    </submittedName>
</protein>
<comment type="caution">
    <text evidence="3">The sequence shown here is derived from an EMBL/GenBank/DDBJ whole genome shotgun (WGS) entry which is preliminary data.</text>
</comment>
<evidence type="ECO:0000313" key="4">
    <source>
        <dbReference type="Proteomes" id="UP000077671"/>
    </source>
</evidence>
<feature type="compositionally biased region" description="Low complexity" evidence="1">
    <location>
        <begin position="13"/>
        <end position="24"/>
    </location>
</feature>
<reference evidence="3" key="2">
    <citation type="journal article" date="2019" name="IMA Fungus">
        <title>Genome sequencing and comparison of five Tilletia species to identify candidate genes for the detection of regulated species infecting wheat.</title>
        <authorList>
            <person name="Nguyen H.D.T."/>
            <person name="Sultana T."/>
            <person name="Kesanakurti P."/>
            <person name="Hambleton S."/>
        </authorList>
    </citation>
    <scope>NUCLEOTIDE SEQUENCE</scope>
    <source>
        <strain evidence="3">DAOMC 238032</strain>
    </source>
</reference>
<organism evidence="3 4">
    <name type="scientific">Tilletia caries</name>
    <name type="common">wheat bunt fungus</name>
    <dbReference type="NCBI Taxonomy" id="13290"/>
    <lineage>
        <taxon>Eukaryota</taxon>
        <taxon>Fungi</taxon>
        <taxon>Dikarya</taxon>
        <taxon>Basidiomycota</taxon>
        <taxon>Ustilaginomycotina</taxon>
        <taxon>Exobasidiomycetes</taxon>
        <taxon>Tilletiales</taxon>
        <taxon>Tilletiaceae</taxon>
        <taxon>Tilletia</taxon>
    </lineage>
</organism>
<reference evidence="2" key="3">
    <citation type="submission" date="2020-10" db="EMBL/GenBank/DDBJ databases">
        <authorList>
            <person name="Sedaghatjoo S."/>
        </authorList>
    </citation>
    <scope>NUCLEOTIDE SEQUENCE</scope>
    <source>
        <strain evidence="2">AZH3</strain>
    </source>
</reference>
<dbReference type="EMBL" id="CAJHJG010000177">
    <property type="protein sequence ID" value="CAD6898960.1"/>
    <property type="molecule type" value="Genomic_DNA"/>
</dbReference>
<feature type="compositionally biased region" description="Polar residues" evidence="1">
    <location>
        <begin position="34"/>
        <end position="59"/>
    </location>
</feature>
<reference evidence="3" key="1">
    <citation type="submission" date="2016-04" db="EMBL/GenBank/DDBJ databases">
        <authorList>
            <person name="Nguyen H.D."/>
            <person name="Kesanakurti P."/>
            <person name="Cullis J."/>
            <person name="Levesque C.A."/>
            <person name="Hambleton S."/>
        </authorList>
    </citation>
    <scope>NUCLEOTIDE SEQUENCE</scope>
    <source>
        <strain evidence="3">DAOMC 238032</strain>
    </source>
</reference>
<evidence type="ECO:0000313" key="3">
    <source>
        <dbReference type="EMBL" id="KAE8257598.1"/>
    </source>
</evidence>
<dbReference type="Proteomes" id="UP000836402">
    <property type="component" value="Unassembled WGS sequence"/>
</dbReference>